<dbReference type="InterPro" id="IPR045621">
    <property type="entry name" value="BPD_transp_1_N"/>
</dbReference>
<reference evidence="9" key="1">
    <citation type="submission" date="2019-09" db="EMBL/GenBank/DDBJ databases">
        <title>Characterisation of the sponge microbiome using genome-centric metagenomics.</title>
        <authorList>
            <person name="Engelberts J.P."/>
            <person name="Robbins S.J."/>
            <person name="De Goeij J.M."/>
            <person name="Aranda M."/>
            <person name="Bell S.C."/>
            <person name="Webster N.S."/>
        </authorList>
    </citation>
    <scope>NUCLEOTIDE SEQUENCE</scope>
    <source>
        <strain evidence="9">SB0664_bin_27</strain>
    </source>
</reference>
<feature type="transmembrane region" description="Helical" evidence="7">
    <location>
        <begin position="135"/>
        <end position="159"/>
    </location>
</feature>
<evidence type="ECO:0000256" key="4">
    <source>
        <dbReference type="ARBA" id="ARBA00022692"/>
    </source>
</evidence>
<sequence length="320" mass="35247">MSQYVLRRIALIFPLMFAITVVNYTIYVLSPGDPVSALLNPESMRYLEEEDLQALREAMGLNKPLHVRYLIWLREALRGNLGWSTQMRLPVQHIIVRDVGNTLGLMGFALLFSTLAGIVLGIVSALKQYSVLDYILTGIAFGGIAVPGFFFALLLIYVAGLRLEWFPVGGIVTVGAPPSIGDRLWHMVLPVVALSYDGLSTLLRYTRSSMLEVVRQDYITTARAKGLAERTVIMWHAFKNALLPVITITGLRLPTLVGGAVLIESVFNYRGIGHTLVAAAGSRDYPLLMGGLLITAIMVLLSNLIADLAYAWADPRIRYA</sequence>
<keyword evidence="3" id="KW-1003">Cell membrane</keyword>
<dbReference type="Gene3D" id="1.10.3720.10">
    <property type="entry name" value="MetI-like"/>
    <property type="match status" value="1"/>
</dbReference>
<accession>A0A6B0YQS9</accession>
<dbReference type="PANTHER" id="PTHR43163:SF6">
    <property type="entry name" value="DIPEPTIDE TRANSPORT SYSTEM PERMEASE PROTEIN DPPB-RELATED"/>
    <property type="match status" value="1"/>
</dbReference>
<evidence type="ECO:0000313" key="9">
    <source>
        <dbReference type="EMBL" id="MXY91828.1"/>
    </source>
</evidence>
<evidence type="ECO:0000256" key="2">
    <source>
        <dbReference type="ARBA" id="ARBA00022448"/>
    </source>
</evidence>
<feature type="transmembrane region" description="Helical" evidence="7">
    <location>
        <begin position="103"/>
        <end position="123"/>
    </location>
</feature>
<feature type="transmembrane region" description="Helical" evidence="7">
    <location>
        <begin position="287"/>
        <end position="313"/>
    </location>
</feature>
<dbReference type="Pfam" id="PF00528">
    <property type="entry name" value="BPD_transp_1"/>
    <property type="match status" value="1"/>
</dbReference>
<gene>
    <name evidence="9" type="ORF">F4Y42_00075</name>
</gene>
<dbReference type="CDD" id="cd06261">
    <property type="entry name" value="TM_PBP2"/>
    <property type="match status" value="1"/>
</dbReference>
<organism evidence="9">
    <name type="scientific">Caldilineaceae bacterium SB0664_bin_27</name>
    <dbReference type="NCBI Taxonomy" id="2605260"/>
    <lineage>
        <taxon>Bacteria</taxon>
        <taxon>Bacillati</taxon>
        <taxon>Chloroflexota</taxon>
        <taxon>Caldilineae</taxon>
        <taxon>Caldilineales</taxon>
        <taxon>Caldilineaceae</taxon>
    </lineage>
</organism>
<keyword evidence="4 7" id="KW-0812">Transmembrane</keyword>
<dbReference type="EMBL" id="VXRG01000002">
    <property type="protein sequence ID" value="MXY91828.1"/>
    <property type="molecule type" value="Genomic_DNA"/>
</dbReference>
<dbReference type="GO" id="GO:0055085">
    <property type="term" value="P:transmembrane transport"/>
    <property type="evidence" value="ECO:0007669"/>
    <property type="project" value="InterPro"/>
</dbReference>
<keyword evidence="2 7" id="KW-0813">Transport</keyword>
<dbReference type="AlphaFoldDB" id="A0A6B0YQS9"/>
<comment type="subcellular location">
    <subcellularLocation>
        <location evidence="1 7">Cell membrane</location>
        <topology evidence="1 7">Multi-pass membrane protein</topology>
    </subcellularLocation>
</comment>
<dbReference type="PANTHER" id="PTHR43163">
    <property type="entry name" value="DIPEPTIDE TRANSPORT SYSTEM PERMEASE PROTEIN DPPB-RELATED"/>
    <property type="match status" value="1"/>
</dbReference>
<name>A0A6B0YQS9_9CHLR</name>
<dbReference type="SUPFAM" id="SSF161098">
    <property type="entry name" value="MetI-like"/>
    <property type="match status" value="1"/>
</dbReference>
<dbReference type="PROSITE" id="PS50928">
    <property type="entry name" value="ABC_TM1"/>
    <property type="match status" value="1"/>
</dbReference>
<feature type="transmembrane region" description="Helical" evidence="7">
    <location>
        <begin position="241"/>
        <end position="267"/>
    </location>
</feature>
<evidence type="ECO:0000259" key="8">
    <source>
        <dbReference type="PROSITE" id="PS50928"/>
    </source>
</evidence>
<evidence type="ECO:0000256" key="5">
    <source>
        <dbReference type="ARBA" id="ARBA00022989"/>
    </source>
</evidence>
<evidence type="ECO:0000256" key="6">
    <source>
        <dbReference type="ARBA" id="ARBA00023136"/>
    </source>
</evidence>
<dbReference type="Pfam" id="PF19300">
    <property type="entry name" value="BPD_transp_1_N"/>
    <property type="match status" value="1"/>
</dbReference>
<proteinExistence type="inferred from homology"/>
<comment type="caution">
    <text evidence="9">The sequence shown here is derived from an EMBL/GenBank/DDBJ whole genome shotgun (WGS) entry which is preliminary data.</text>
</comment>
<feature type="transmembrane region" description="Helical" evidence="7">
    <location>
        <begin position="9"/>
        <end position="29"/>
    </location>
</feature>
<evidence type="ECO:0000256" key="1">
    <source>
        <dbReference type="ARBA" id="ARBA00004651"/>
    </source>
</evidence>
<feature type="transmembrane region" description="Helical" evidence="7">
    <location>
        <begin position="184"/>
        <end position="205"/>
    </location>
</feature>
<evidence type="ECO:0000256" key="3">
    <source>
        <dbReference type="ARBA" id="ARBA00022475"/>
    </source>
</evidence>
<comment type="similarity">
    <text evidence="7">Belongs to the binding-protein-dependent transport system permease family.</text>
</comment>
<keyword evidence="5 7" id="KW-1133">Transmembrane helix</keyword>
<evidence type="ECO:0000256" key="7">
    <source>
        <dbReference type="RuleBase" id="RU363032"/>
    </source>
</evidence>
<dbReference type="InterPro" id="IPR035906">
    <property type="entry name" value="MetI-like_sf"/>
</dbReference>
<keyword evidence="6 7" id="KW-0472">Membrane</keyword>
<protein>
    <submittedName>
        <fullName evidence="9">ABC transporter permease</fullName>
    </submittedName>
</protein>
<feature type="domain" description="ABC transmembrane type-1" evidence="8">
    <location>
        <begin position="99"/>
        <end position="306"/>
    </location>
</feature>
<dbReference type="GO" id="GO:0005886">
    <property type="term" value="C:plasma membrane"/>
    <property type="evidence" value="ECO:0007669"/>
    <property type="project" value="UniProtKB-SubCell"/>
</dbReference>
<dbReference type="InterPro" id="IPR000515">
    <property type="entry name" value="MetI-like"/>
</dbReference>